<comment type="similarity">
    <text evidence="1">Belongs to the NKAP family.</text>
</comment>
<feature type="domain" description="NF-kappa-B-activating protein C-terminal" evidence="3">
    <location>
        <begin position="121"/>
        <end position="218"/>
    </location>
</feature>
<dbReference type="GeneTree" id="ENSGT00940000160787"/>
<protein>
    <submittedName>
        <fullName evidence="4">NFKB activating protein</fullName>
    </submittedName>
</protein>
<evidence type="ECO:0000256" key="1">
    <source>
        <dbReference type="ARBA" id="ARBA00009313"/>
    </source>
</evidence>
<keyword evidence="5" id="KW-1185">Reference proteome</keyword>
<dbReference type="GO" id="GO:0000122">
    <property type="term" value="P:negative regulation of transcription by RNA polymerase II"/>
    <property type="evidence" value="ECO:0007669"/>
    <property type="project" value="Ensembl"/>
</dbReference>
<dbReference type="InterPro" id="IPR009269">
    <property type="entry name" value="NKAP_C"/>
</dbReference>
<dbReference type="GO" id="GO:0046638">
    <property type="term" value="P:positive regulation of alpha-beta T cell differentiation"/>
    <property type="evidence" value="ECO:0007669"/>
    <property type="project" value="Ensembl"/>
</dbReference>
<proteinExistence type="inferred from homology"/>
<gene>
    <name evidence="4" type="primary">NKAP</name>
</gene>
<name>A0A8C3PB20_CHRPI</name>
<dbReference type="InterPro" id="IPR040466">
    <property type="entry name" value="NKAP"/>
</dbReference>
<evidence type="ECO:0000313" key="4">
    <source>
        <dbReference type="Ensembl" id="ENSCPBP00000029337.1"/>
    </source>
</evidence>
<dbReference type="PANTHER" id="PTHR13087">
    <property type="entry name" value="NF-KAPPA B ACTIVATING PROTEIN"/>
    <property type="match status" value="1"/>
</dbReference>
<dbReference type="GO" id="GO:0003682">
    <property type="term" value="F:chromatin binding"/>
    <property type="evidence" value="ECO:0007669"/>
    <property type="project" value="Ensembl"/>
</dbReference>
<dbReference type="Proteomes" id="UP000694380">
    <property type="component" value="Unplaced"/>
</dbReference>
<dbReference type="Ensembl" id="ENSCPBT00000034536.1">
    <property type="protein sequence ID" value="ENSCPBP00000029337.1"/>
    <property type="gene ID" value="ENSCPBG00000020676.1"/>
</dbReference>
<evidence type="ECO:0000256" key="2">
    <source>
        <dbReference type="SAM" id="MobiDB-lite"/>
    </source>
</evidence>
<dbReference type="GO" id="GO:0005654">
    <property type="term" value="C:nucleoplasm"/>
    <property type="evidence" value="ECO:0007669"/>
    <property type="project" value="Ensembl"/>
</dbReference>
<sequence length="228" mass="26297">MECQTILILQVTFSFQIFTEEKKKKKKKEKKRKRSKRKHRKHSGDSDSESESDTSASIPVCRVQEVEQTIKYAAALVAGNTYHLAEFLVLDLSGGLCISLWFNYSCDFFSLKLMTFFFLFSYGHALLPGEGAAMAEYVKAGKRIPRRGEIGLTSEEIASFESSGYVMSGSRHRRMEAVRLRKENQIYSADEKRALASFNQEERRKRENKILASFREMVYRKTKGKEDK</sequence>
<feature type="region of interest" description="Disordered" evidence="2">
    <location>
        <begin position="21"/>
        <end position="53"/>
    </location>
</feature>
<feature type="compositionally biased region" description="Basic residues" evidence="2">
    <location>
        <begin position="23"/>
        <end position="42"/>
    </location>
</feature>
<reference evidence="4" key="1">
    <citation type="submission" date="2025-08" db="UniProtKB">
        <authorList>
            <consortium name="Ensembl"/>
        </authorList>
    </citation>
    <scope>IDENTIFICATION</scope>
</reference>
<reference evidence="4" key="2">
    <citation type="submission" date="2025-09" db="UniProtKB">
        <authorList>
            <consortium name="Ensembl"/>
        </authorList>
    </citation>
    <scope>IDENTIFICATION</scope>
</reference>
<dbReference type="GO" id="GO:0005829">
    <property type="term" value="C:cytosol"/>
    <property type="evidence" value="ECO:0007669"/>
    <property type="project" value="Ensembl"/>
</dbReference>
<dbReference type="Pfam" id="PF06047">
    <property type="entry name" value="Nkap_C"/>
    <property type="match status" value="1"/>
</dbReference>
<dbReference type="AlphaFoldDB" id="A0A8C3PB20"/>
<organism evidence="4 5">
    <name type="scientific">Chrysemys picta bellii</name>
    <name type="common">Western painted turtle</name>
    <name type="synonym">Emys bellii</name>
    <dbReference type="NCBI Taxonomy" id="8478"/>
    <lineage>
        <taxon>Eukaryota</taxon>
        <taxon>Metazoa</taxon>
        <taxon>Chordata</taxon>
        <taxon>Craniata</taxon>
        <taxon>Vertebrata</taxon>
        <taxon>Euteleostomi</taxon>
        <taxon>Archelosauria</taxon>
        <taxon>Testudinata</taxon>
        <taxon>Testudines</taxon>
        <taxon>Cryptodira</taxon>
        <taxon>Durocryptodira</taxon>
        <taxon>Testudinoidea</taxon>
        <taxon>Emydidae</taxon>
        <taxon>Chrysemys</taxon>
    </lineage>
</organism>
<evidence type="ECO:0000313" key="5">
    <source>
        <dbReference type="Proteomes" id="UP000694380"/>
    </source>
</evidence>
<dbReference type="PANTHER" id="PTHR13087:SF0">
    <property type="entry name" value="NFKB ACTIVATING PROTEIN LIKE"/>
    <property type="match status" value="1"/>
</dbReference>
<evidence type="ECO:0000259" key="3">
    <source>
        <dbReference type="Pfam" id="PF06047"/>
    </source>
</evidence>
<accession>A0A8C3PB20</accession>